<keyword evidence="5 7" id="KW-0472">Membrane</keyword>
<dbReference type="InterPro" id="IPR008969">
    <property type="entry name" value="CarboxyPept-like_regulatory"/>
</dbReference>
<keyword evidence="3 7" id="KW-1134">Transmembrane beta strand</keyword>
<dbReference type="PROSITE" id="PS52016">
    <property type="entry name" value="TONB_DEPENDENT_REC_3"/>
    <property type="match status" value="1"/>
</dbReference>
<comment type="caution">
    <text evidence="10">The sequence shown here is derived from an EMBL/GenBank/DDBJ whole genome shotgun (WGS) entry which is preliminary data.</text>
</comment>
<evidence type="ECO:0000256" key="5">
    <source>
        <dbReference type="ARBA" id="ARBA00023136"/>
    </source>
</evidence>
<feature type="domain" description="TonB-dependent receptor plug" evidence="9">
    <location>
        <begin position="114"/>
        <end position="217"/>
    </location>
</feature>
<keyword evidence="2 7" id="KW-0813">Transport</keyword>
<dbReference type="OrthoDB" id="1109428at2"/>
<evidence type="ECO:0000256" key="2">
    <source>
        <dbReference type="ARBA" id="ARBA00022448"/>
    </source>
</evidence>
<gene>
    <name evidence="10" type="ORF">DET52_108191</name>
</gene>
<dbReference type="Pfam" id="PF07715">
    <property type="entry name" value="Plug"/>
    <property type="match status" value="1"/>
</dbReference>
<dbReference type="NCBIfam" id="TIGR04056">
    <property type="entry name" value="OMP_RagA_SusC"/>
    <property type="match status" value="1"/>
</dbReference>
<dbReference type="InterPro" id="IPR039426">
    <property type="entry name" value="TonB-dep_rcpt-like"/>
</dbReference>
<evidence type="ECO:0000259" key="9">
    <source>
        <dbReference type="Pfam" id="PF07715"/>
    </source>
</evidence>
<feature type="chain" id="PRO_5020486861" evidence="8">
    <location>
        <begin position="19"/>
        <end position="1004"/>
    </location>
</feature>
<reference evidence="10 11" key="1">
    <citation type="submission" date="2019-03" db="EMBL/GenBank/DDBJ databases">
        <title>Freshwater and sediment microbial communities from various areas in North America, analyzing microbe dynamics in response to fracking.</title>
        <authorList>
            <person name="Lamendella R."/>
        </authorList>
    </citation>
    <scope>NUCLEOTIDE SEQUENCE [LARGE SCALE GENOMIC DNA]</scope>
    <source>
        <strain evidence="10 11">114D</strain>
    </source>
</reference>
<dbReference type="SUPFAM" id="SSF56935">
    <property type="entry name" value="Porins"/>
    <property type="match status" value="1"/>
</dbReference>
<evidence type="ECO:0000256" key="3">
    <source>
        <dbReference type="ARBA" id="ARBA00022452"/>
    </source>
</evidence>
<dbReference type="SUPFAM" id="SSF49464">
    <property type="entry name" value="Carboxypeptidase regulatory domain-like"/>
    <property type="match status" value="1"/>
</dbReference>
<dbReference type="Proteomes" id="UP000294848">
    <property type="component" value="Unassembled WGS sequence"/>
</dbReference>
<comment type="similarity">
    <text evidence="7">Belongs to the TonB-dependent receptor family.</text>
</comment>
<evidence type="ECO:0000256" key="7">
    <source>
        <dbReference type="PROSITE-ProRule" id="PRU01360"/>
    </source>
</evidence>
<dbReference type="GO" id="GO:0009279">
    <property type="term" value="C:cell outer membrane"/>
    <property type="evidence" value="ECO:0007669"/>
    <property type="project" value="UniProtKB-SubCell"/>
</dbReference>
<organism evidence="10 11">
    <name type="scientific">Sunxiuqinia elliptica</name>
    <dbReference type="NCBI Taxonomy" id="655355"/>
    <lineage>
        <taxon>Bacteria</taxon>
        <taxon>Pseudomonadati</taxon>
        <taxon>Bacteroidota</taxon>
        <taxon>Bacteroidia</taxon>
        <taxon>Marinilabiliales</taxon>
        <taxon>Prolixibacteraceae</taxon>
        <taxon>Sunxiuqinia</taxon>
    </lineage>
</organism>
<evidence type="ECO:0000313" key="10">
    <source>
        <dbReference type="EMBL" id="TDN98403.1"/>
    </source>
</evidence>
<dbReference type="AlphaFoldDB" id="A0A4R6GT23"/>
<evidence type="ECO:0000256" key="6">
    <source>
        <dbReference type="ARBA" id="ARBA00023237"/>
    </source>
</evidence>
<dbReference type="RefSeq" id="WP_133466190.1">
    <property type="nucleotide sequence ID" value="NZ_SNWI01000008.1"/>
</dbReference>
<dbReference type="NCBIfam" id="TIGR04057">
    <property type="entry name" value="SusC_RagA_signa"/>
    <property type="match status" value="1"/>
</dbReference>
<keyword evidence="4 7" id="KW-0812">Transmembrane</keyword>
<dbReference type="InterPro" id="IPR037066">
    <property type="entry name" value="Plug_dom_sf"/>
</dbReference>
<name>A0A4R6GT23_9BACT</name>
<sequence>MINRLLILFLMLSNIAMAQEAKKISGEIRDNLGHGLPGATILVKGTMNGTTSNMEGQFKLDNVQPTDVLVFSFIGLKTQELVVGEKTSFAITLEDETSDLEEVVVIGYGTSKSKDLTSPIASISGDELTAVATSSPMGAIQGKVAGVTIVNSGAPGAGPSVTIRGVGTLQGTNPLYVVDGMFLDDINFLSPNDIESMSVLKDASAAAIYGVRAANGVVLITTKSGVKNRKMKITYDGYYGLQTVTQRLEMANSSQYANFMRASGVEGYISYVGAAIERYGGENGVPSVSTDWYDELIRKTAPVHNHNVSLTGGNNKSVYAFSVGYYGQDGIMDSDGKYNRINLRAKVDYDVSSNLKVGFGTLLTQEDRVIDNNSAWFQAYVSNPMFPVYDESLPDDEAYPVKFANPHNLGYSPYYNNPVALAHYNRDNESAITRFLPNIYAELRPWETKDIAFRSAFNADFSYGAASHFIPEYTVGNNEQTINSLSKTTNWNYDYIWDNTITSKNNWGNHNLTSMVGFSVREENYRWMRGTAQGVMNDDYLDSGNEETSRVYDGGSRFRGMSAFARFSYDFNYRYLLSLTMRADGSSKYQEKWGYFPSIGAGWVVSEENFASGLKDWKFDYLKVRASWGILGNDRVPSNDGFASIATGGLGDSGIYDSVLVPGMINNSRFSYLKWEEVNETNIGIDTKLFDSRLSVEADYYLRDTKNAVVNPRAAFGNPSVLQNIGTIRNSGFEAMVNWSDNIGKDFYYSVGANITTINNEVIDLNGNPYIETGSAEFPQRHVVGHEVYSFYGWEVAGVYQNQAEIDADPIAKANGLAAGDFKYVDRNDDGVIDGNDRTLLGSPSPDFTYGINISAGYKGLNLSATFQGVQGATIFNRRRADINKHGSNNLDANLVDAIWTGEGSTNNTPSAAGMFNPWNTGRLNSFFLEDGSYFRIQNVRLSYDLPKAWMESAHIGAAQVYVNADRPYTFFSSNGFTPEVPGGIDQQVYPIPSVFTVGARVTF</sequence>
<evidence type="ECO:0000256" key="4">
    <source>
        <dbReference type="ARBA" id="ARBA00022692"/>
    </source>
</evidence>
<comment type="subcellular location">
    <subcellularLocation>
        <location evidence="1 7">Cell outer membrane</location>
        <topology evidence="1 7">Multi-pass membrane protein</topology>
    </subcellularLocation>
</comment>
<evidence type="ECO:0000313" key="11">
    <source>
        <dbReference type="Proteomes" id="UP000294848"/>
    </source>
</evidence>
<evidence type="ECO:0000256" key="1">
    <source>
        <dbReference type="ARBA" id="ARBA00004571"/>
    </source>
</evidence>
<dbReference type="InterPro" id="IPR012910">
    <property type="entry name" value="Plug_dom"/>
</dbReference>
<keyword evidence="8" id="KW-0732">Signal</keyword>
<dbReference type="Pfam" id="PF13715">
    <property type="entry name" value="CarbopepD_reg_2"/>
    <property type="match status" value="1"/>
</dbReference>
<accession>A0A4R6GT23</accession>
<feature type="signal peptide" evidence="8">
    <location>
        <begin position="1"/>
        <end position="18"/>
    </location>
</feature>
<dbReference type="EMBL" id="SNWI01000008">
    <property type="protein sequence ID" value="TDN98403.1"/>
    <property type="molecule type" value="Genomic_DNA"/>
</dbReference>
<evidence type="ECO:0000256" key="8">
    <source>
        <dbReference type="SAM" id="SignalP"/>
    </source>
</evidence>
<dbReference type="InterPro" id="IPR036942">
    <property type="entry name" value="Beta-barrel_TonB_sf"/>
</dbReference>
<dbReference type="InterPro" id="IPR023997">
    <property type="entry name" value="TonB-dep_OMP_SusC/RagA_CS"/>
</dbReference>
<proteinExistence type="inferred from homology"/>
<keyword evidence="6 7" id="KW-0998">Cell outer membrane</keyword>
<dbReference type="InterPro" id="IPR023996">
    <property type="entry name" value="TonB-dep_OMP_SusC/RagA"/>
</dbReference>
<dbReference type="Gene3D" id="2.170.130.10">
    <property type="entry name" value="TonB-dependent receptor, plug domain"/>
    <property type="match status" value="1"/>
</dbReference>
<dbReference type="Gene3D" id="2.40.170.20">
    <property type="entry name" value="TonB-dependent receptor, beta-barrel domain"/>
    <property type="match status" value="1"/>
</dbReference>
<protein>
    <submittedName>
        <fullName evidence="10">TonB-linked SusC/RagA family outer membrane protein</fullName>
    </submittedName>
</protein>